<gene>
    <name evidence="1" type="ORF">Tco_0773505</name>
</gene>
<sequence>MASPVTLFSVTSHQALHNMISSTVVHGCDVLDFRRQFEAKAKPLDIDVDTGNGGGGKGYMMEKSKGNNEGFFNDVNFPTLSSQVKSSFVNDGNGNDKGDNNVAVGNMNTCVNDTVNSIDTDKKDCNGALGRNASAVIVRLMNIPMEAWSVNGISALASSSGIPLIMDEITTKMCMTWEGRIGFARVLVEISVEKEIKNKIEIIYQGKNVTESMKKVVDVEYAWQPSVCTRCKVNGLDVRIQIKSCSTRHGCKHFFVGAALPSCNTSNFCGSGNITECVTS</sequence>
<evidence type="ECO:0000313" key="2">
    <source>
        <dbReference type="Proteomes" id="UP001151760"/>
    </source>
</evidence>
<proteinExistence type="predicted"/>
<dbReference type="InterPro" id="IPR040256">
    <property type="entry name" value="At4g02000-like"/>
</dbReference>
<dbReference type="PANTHER" id="PTHR31286">
    <property type="entry name" value="GLYCINE-RICH CELL WALL STRUCTURAL PROTEIN 1.8-LIKE"/>
    <property type="match status" value="1"/>
</dbReference>
<keyword evidence="2" id="KW-1185">Reference proteome</keyword>
<dbReference type="EMBL" id="BQNB010011461">
    <property type="protein sequence ID" value="GJS90869.1"/>
    <property type="molecule type" value="Genomic_DNA"/>
</dbReference>
<reference evidence="1" key="1">
    <citation type="journal article" date="2022" name="Int. J. Mol. Sci.">
        <title>Draft Genome of Tanacetum Coccineum: Genomic Comparison of Closely Related Tanacetum-Family Plants.</title>
        <authorList>
            <person name="Yamashiro T."/>
            <person name="Shiraishi A."/>
            <person name="Nakayama K."/>
            <person name="Satake H."/>
        </authorList>
    </citation>
    <scope>NUCLEOTIDE SEQUENCE</scope>
</reference>
<reference evidence="1" key="2">
    <citation type="submission" date="2022-01" db="EMBL/GenBank/DDBJ databases">
        <authorList>
            <person name="Yamashiro T."/>
            <person name="Shiraishi A."/>
            <person name="Satake H."/>
            <person name="Nakayama K."/>
        </authorList>
    </citation>
    <scope>NUCLEOTIDE SEQUENCE</scope>
</reference>
<accession>A0ABQ4ZL26</accession>
<name>A0ABQ4ZL26_9ASTR</name>
<comment type="caution">
    <text evidence="1">The sequence shown here is derived from an EMBL/GenBank/DDBJ whole genome shotgun (WGS) entry which is preliminary data.</text>
</comment>
<protein>
    <submittedName>
        <fullName evidence="1">ATPase, F1/V1/A1 complex, alpha/beta subunit</fullName>
    </submittedName>
</protein>
<evidence type="ECO:0000313" key="1">
    <source>
        <dbReference type="EMBL" id="GJS90869.1"/>
    </source>
</evidence>
<organism evidence="1 2">
    <name type="scientific">Tanacetum coccineum</name>
    <dbReference type="NCBI Taxonomy" id="301880"/>
    <lineage>
        <taxon>Eukaryota</taxon>
        <taxon>Viridiplantae</taxon>
        <taxon>Streptophyta</taxon>
        <taxon>Embryophyta</taxon>
        <taxon>Tracheophyta</taxon>
        <taxon>Spermatophyta</taxon>
        <taxon>Magnoliopsida</taxon>
        <taxon>eudicotyledons</taxon>
        <taxon>Gunneridae</taxon>
        <taxon>Pentapetalae</taxon>
        <taxon>asterids</taxon>
        <taxon>campanulids</taxon>
        <taxon>Asterales</taxon>
        <taxon>Asteraceae</taxon>
        <taxon>Asteroideae</taxon>
        <taxon>Anthemideae</taxon>
        <taxon>Anthemidinae</taxon>
        <taxon>Tanacetum</taxon>
    </lineage>
</organism>
<dbReference type="PANTHER" id="PTHR31286:SF180">
    <property type="entry name" value="OS10G0362600 PROTEIN"/>
    <property type="match status" value="1"/>
</dbReference>
<dbReference type="Proteomes" id="UP001151760">
    <property type="component" value="Unassembled WGS sequence"/>
</dbReference>